<organism evidence="1 2">
    <name type="scientific">Aureliella helgolandensis</name>
    <dbReference type="NCBI Taxonomy" id="2527968"/>
    <lineage>
        <taxon>Bacteria</taxon>
        <taxon>Pseudomonadati</taxon>
        <taxon>Planctomycetota</taxon>
        <taxon>Planctomycetia</taxon>
        <taxon>Pirellulales</taxon>
        <taxon>Pirellulaceae</taxon>
        <taxon>Aureliella</taxon>
    </lineage>
</organism>
<evidence type="ECO:0000313" key="1">
    <source>
        <dbReference type="EMBL" id="QDV23621.1"/>
    </source>
</evidence>
<reference evidence="1 2" key="1">
    <citation type="submission" date="2019-02" db="EMBL/GenBank/DDBJ databases">
        <title>Deep-cultivation of Planctomycetes and their phenomic and genomic characterization uncovers novel biology.</title>
        <authorList>
            <person name="Wiegand S."/>
            <person name="Jogler M."/>
            <person name="Boedeker C."/>
            <person name="Pinto D."/>
            <person name="Vollmers J."/>
            <person name="Rivas-Marin E."/>
            <person name="Kohn T."/>
            <person name="Peeters S.H."/>
            <person name="Heuer A."/>
            <person name="Rast P."/>
            <person name="Oberbeckmann S."/>
            <person name="Bunk B."/>
            <person name="Jeske O."/>
            <person name="Meyerdierks A."/>
            <person name="Storesund J.E."/>
            <person name="Kallscheuer N."/>
            <person name="Luecker S."/>
            <person name="Lage O.M."/>
            <person name="Pohl T."/>
            <person name="Merkel B.J."/>
            <person name="Hornburger P."/>
            <person name="Mueller R.-W."/>
            <person name="Bruemmer F."/>
            <person name="Labrenz M."/>
            <person name="Spormann A.M."/>
            <person name="Op den Camp H."/>
            <person name="Overmann J."/>
            <person name="Amann R."/>
            <person name="Jetten M.S.M."/>
            <person name="Mascher T."/>
            <person name="Medema M.H."/>
            <person name="Devos D.P."/>
            <person name="Kaster A.-K."/>
            <person name="Ovreas L."/>
            <person name="Rohde M."/>
            <person name="Galperin M.Y."/>
            <person name="Jogler C."/>
        </authorList>
    </citation>
    <scope>NUCLEOTIDE SEQUENCE [LARGE SCALE GENOMIC DNA]</scope>
    <source>
        <strain evidence="1 2">Q31a</strain>
    </source>
</reference>
<name>A0A518G4V0_9BACT</name>
<gene>
    <name evidence="1" type="ORF">Q31a_19240</name>
</gene>
<dbReference type="AlphaFoldDB" id="A0A518G4V0"/>
<dbReference type="EMBL" id="CP036298">
    <property type="protein sequence ID" value="QDV23621.1"/>
    <property type="molecule type" value="Genomic_DNA"/>
</dbReference>
<protein>
    <submittedName>
        <fullName evidence="1">Uncharacterized protein</fullName>
    </submittedName>
</protein>
<dbReference type="KEGG" id="ahel:Q31a_19240"/>
<keyword evidence="2" id="KW-1185">Reference proteome</keyword>
<dbReference type="RefSeq" id="WP_145076664.1">
    <property type="nucleotide sequence ID" value="NZ_CP036298.1"/>
</dbReference>
<dbReference type="Proteomes" id="UP000318017">
    <property type="component" value="Chromosome"/>
</dbReference>
<dbReference type="OrthoDB" id="258352at2"/>
<proteinExistence type="predicted"/>
<evidence type="ECO:0000313" key="2">
    <source>
        <dbReference type="Proteomes" id="UP000318017"/>
    </source>
</evidence>
<sequence>MPDEAGSKSNSEAKPSGWLMHQWVVAGIVSSAARFIPVPFVDGYVQSQCRRYVVRRTLAAHERPELLRELTPYFDDGSGCLAGCVGSIVKVPLKLLLFPIRKIISIVTSIRGVPLEIVRTVLLGRTLDRYLRNGPVAINDLSAKHMRTAFDAAFARMDFHVVQAAMADALSSVGGWKSAAIKCAKSLANGNESAEPQIESEPKVDDGATNVQQVLDRPETLELFAKFDQRFDEILNGLPTAKLWP</sequence>
<accession>A0A518G4V0</accession>